<dbReference type="AlphaFoldDB" id="A0A1G8DMG0"/>
<name>A0A1G8DMG0_9NOCA</name>
<dbReference type="EMBL" id="FNDN01000002">
    <property type="protein sequence ID" value="SDH58679.1"/>
    <property type="molecule type" value="Genomic_DNA"/>
</dbReference>
<dbReference type="Proteomes" id="UP000183263">
    <property type="component" value="Unassembled WGS sequence"/>
</dbReference>
<organism evidence="1 2">
    <name type="scientific">Rhodococcus triatomae</name>
    <dbReference type="NCBI Taxonomy" id="300028"/>
    <lineage>
        <taxon>Bacteria</taxon>
        <taxon>Bacillati</taxon>
        <taxon>Actinomycetota</taxon>
        <taxon>Actinomycetes</taxon>
        <taxon>Mycobacteriales</taxon>
        <taxon>Nocardiaceae</taxon>
        <taxon>Rhodococcus</taxon>
    </lineage>
</organism>
<evidence type="ECO:0000313" key="1">
    <source>
        <dbReference type="EMBL" id="SDH58679.1"/>
    </source>
</evidence>
<sequence length="63" mass="7020">MEQIARWWDGAELWLAGLPFVPQVALVLLVALPVCGALAWLLDRALATVLILLRRDATNTEEH</sequence>
<evidence type="ECO:0000313" key="2">
    <source>
        <dbReference type="Proteomes" id="UP000183263"/>
    </source>
</evidence>
<keyword evidence="2" id="KW-1185">Reference proteome</keyword>
<gene>
    <name evidence="1" type="ORF">SAMN05444695_102341</name>
</gene>
<protein>
    <submittedName>
        <fullName evidence="1">Uncharacterized protein</fullName>
    </submittedName>
</protein>
<accession>A0A1G8DMG0</accession>
<reference evidence="1 2" key="1">
    <citation type="submission" date="2016-10" db="EMBL/GenBank/DDBJ databases">
        <authorList>
            <person name="de Groot N.N."/>
        </authorList>
    </citation>
    <scope>NUCLEOTIDE SEQUENCE [LARGE SCALE GENOMIC DNA]</scope>
    <source>
        <strain evidence="1 2">DSM 44892</strain>
    </source>
</reference>
<proteinExistence type="predicted"/>
<dbReference type="RefSeq" id="WP_072737816.1">
    <property type="nucleotide sequence ID" value="NZ_CP048813.1"/>
</dbReference>